<dbReference type="InterPro" id="IPR002401">
    <property type="entry name" value="Cyt_P450_E_grp-I"/>
</dbReference>
<keyword evidence="1" id="KW-0479">Metal-binding</keyword>
<dbReference type="GO" id="GO:0005506">
    <property type="term" value="F:iron ion binding"/>
    <property type="evidence" value="ECO:0007669"/>
    <property type="project" value="InterPro"/>
</dbReference>
<keyword evidence="3" id="KW-1185">Reference proteome</keyword>
<dbReference type="OrthoDB" id="1470350at2759"/>
<dbReference type="CDD" id="cd11060">
    <property type="entry name" value="CYP57A1-like"/>
    <property type="match status" value="1"/>
</dbReference>
<dbReference type="EMBL" id="KZ613535">
    <property type="protein sequence ID" value="PMD13126.1"/>
    <property type="molecule type" value="Genomic_DNA"/>
</dbReference>
<keyword evidence="2" id="KW-0808">Transferase</keyword>
<evidence type="ECO:0000313" key="3">
    <source>
        <dbReference type="Proteomes" id="UP000235672"/>
    </source>
</evidence>
<dbReference type="InterPro" id="IPR050121">
    <property type="entry name" value="Cytochrome_P450_monoxygenase"/>
</dbReference>
<dbReference type="GO" id="GO:0020037">
    <property type="term" value="F:heme binding"/>
    <property type="evidence" value="ECO:0007669"/>
    <property type="project" value="InterPro"/>
</dbReference>
<comment type="cofactor">
    <cofactor evidence="1">
        <name>heme</name>
        <dbReference type="ChEBI" id="CHEBI:30413"/>
    </cofactor>
</comment>
<dbReference type="InterPro" id="IPR036396">
    <property type="entry name" value="Cyt_P450_sf"/>
</dbReference>
<proteinExistence type="predicted"/>
<name>A0A2J6PGW7_9HELO</name>
<feature type="binding site" description="axial binding residue" evidence="1">
    <location>
        <position position="422"/>
    </location>
    <ligand>
        <name>heme</name>
        <dbReference type="ChEBI" id="CHEBI:30413"/>
    </ligand>
    <ligandPart>
        <name>Fe</name>
        <dbReference type="ChEBI" id="CHEBI:18248"/>
    </ligandPart>
</feature>
<keyword evidence="1" id="KW-0349">Heme</keyword>
<evidence type="ECO:0000313" key="2">
    <source>
        <dbReference type="EMBL" id="PMD13126.1"/>
    </source>
</evidence>
<dbReference type="Proteomes" id="UP000235672">
    <property type="component" value="Unassembled WGS sequence"/>
</dbReference>
<dbReference type="GO" id="GO:0008168">
    <property type="term" value="F:methyltransferase activity"/>
    <property type="evidence" value="ECO:0007669"/>
    <property type="project" value="UniProtKB-KW"/>
</dbReference>
<dbReference type="GO" id="GO:0004497">
    <property type="term" value="F:monooxygenase activity"/>
    <property type="evidence" value="ECO:0007669"/>
    <property type="project" value="InterPro"/>
</dbReference>
<dbReference type="AlphaFoldDB" id="A0A2J6PGW7"/>
<keyword evidence="2" id="KW-0489">Methyltransferase</keyword>
<dbReference type="GO" id="GO:0016705">
    <property type="term" value="F:oxidoreductase activity, acting on paired donors, with incorporation or reduction of molecular oxygen"/>
    <property type="evidence" value="ECO:0007669"/>
    <property type="project" value="InterPro"/>
</dbReference>
<sequence>MIITISWSRSYVRLRHIPGPPLAAFSKLWQVQKTIGGRFHLDTIEACEKYGPLVRIGPNELVTNDFEILRKISAVRSRYTRSNWYDALRLDPEHNYVLSERDEKRHSALRGKMAAGYSGKENDHLEQALDTNIAQLVQLFEKKYLSTDALYKPVDLAPKIQYFTLDVISDIAFGKSFGNLEADQDVSSYIKTVEEAFSLAVILATFPGLCKLLFLRIFKRVWPKDTDKDGVGKLMGITKGFVAERFGPDKKTRWDMLGSFIRHGLTQKEAQSEALFQIFAGAETSAIAIRATLLYISTNPHIYNTLLSELSHAKISHPITDSEARQLPYLQAVIKEGLRMFPPVTGIGFKAVPQGGDTLKGLFVPEGTGIGWSPFGLMRNEAIWGADAKMFRPERWLEGSEEMRKKRDLDLDMVFGSGKYLCLGRNVAMMELNKVFVQLLRNFDFAVVDATQPWKTSNSGLFVQSDMWMRITK</sequence>
<dbReference type="PANTHER" id="PTHR24305">
    <property type="entry name" value="CYTOCHROME P450"/>
    <property type="match status" value="1"/>
</dbReference>
<organism evidence="2 3">
    <name type="scientific">Hyaloscypha hepaticicola</name>
    <dbReference type="NCBI Taxonomy" id="2082293"/>
    <lineage>
        <taxon>Eukaryota</taxon>
        <taxon>Fungi</taxon>
        <taxon>Dikarya</taxon>
        <taxon>Ascomycota</taxon>
        <taxon>Pezizomycotina</taxon>
        <taxon>Leotiomycetes</taxon>
        <taxon>Helotiales</taxon>
        <taxon>Hyaloscyphaceae</taxon>
        <taxon>Hyaloscypha</taxon>
    </lineage>
</organism>
<evidence type="ECO:0000256" key="1">
    <source>
        <dbReference type="PIRSR" id="PIRSR602401-1"/>
    </source>
</evidence>
<accession>A0A2J6PGW7</accession>
<gene>
    <name evidence="2" type="ORF">NA56DRAFT_612502</name>
</gene>
<reference evidence="2 3" key="1">
    <citation type="submission" date="2016-05" db="EMBL/GenBank/DDBJ databases">
        <title>A degradative enzymes factory behind the ericoid mycorrhizal symbiosis.</title>
        <authorList>
            <consortium name="DOE Joint Genome Institute"/>
            <person name="Martino E."/>
            <person name="Morin E."/>
            <person name="Grelet G."/>
            <person name="Kuo A."/>
            <person name="Kohler A."/>
            <person name="Daghino S."/>
            <person name="Barry K."/>
            <person name="Choi C."/>
            <person name="Cichocki N."/>
            <person name="Clum A."/>
            <person name="Copeland A."/>
            <person name="Hainaut M."/>
            <person name="Haridas S."/>
            <person name="Labutti K."/>
            <person name="Lindquist E."/>
            <person name="Lipzen A."/>
            <person name="Khouja H.-R."/>
            <person name="Murat C."/>
            <person name="Ohm R."/>
            <person name="Olson A."/>
            <person name="Spatafora J."/>
            <person name="Veneault-Fourrey C."/>
            <person name="Henrissat B."/>
            <person name="Grigoriev I."/>
            <person name="Martin F."/>
            <person name="Perotto S."/>
        </authorList>
    </citation>
    <scope>NUCLEOTIDE SEQUENCE [LARGE SCALE GENOMIC DNA]</scope>
    <source>
        <strain evidence="2 3">UAMH 7357</strain>
    </source>
</reference>
<dbReference type="STRING" id="1745343.A0A2J6PGW7"/>
<dbReference type="GO" id="GO:0032259">
    <property type="term" value="P:methylation"/>
    <property type="evidence" value="ECO:0007669"/>
    <property type="project" value="UniProtKB-KW"/>
</dbReference>
<dbReference type="PRINTS" id="PR00385">
    <property type="entry name" value="P450"/>
</dbReference>
<dbReference type="Pfam" id="PF00067">
    <property type="entry name" value="p450"/>
    <property type="match status" value="1"/>
</dbReference>
<keyword evidence="1" id="KW-0408">Iron</keyword>
<dbReference type="PRINTS" id="PR00463">
    <property type="entry name" value="EP450I"/>
</dbReference>
<dbReference type="SUPFAM" id="SSF48264">
    <property type="entry name" value="Cytochrome P450"/>
    <property type="match status" value="1"/>
</dbReference>
<dbReference type="Gene3D" id="1.10.630.10">
    <property type="entry name" value="Cytochrome P450"/>
    <property type="match status" value="1"/>
</dbReference>
<protein>
    <submittedName>
        <fullName evidence="2">Pisatin demethylase</fullName>
    </submittedName>
</protein>
<dbReference type="InterPro" id="IPR001128">
    <property type="entry name" value="Cyt_P450"/>
</dbReference>
<dbReference type="PANTHER" id="PTHR24305:SF168">
    <property type="entry name" value="P450, PUTATIVE (EUROFUNG)-RELATED"/>
    <property type="match status" value="1"/>
</dbReference>
<feature type="non-terminal residue" evidence="2">
    <location>
        <position position="473"/>
    </location>
</feature>